<dbReference type="RefSeq" id="WP_120584882.1">
    <property type="nucleotide sequence ID" value="NZ_RAWI01000152.1"/>
</dbReference>
<dbReference type="Proteomes" id="UP000278907">
    <property type="component" value="Unassembled WGS sequence"/>
</dbReference>
<gene>
    <name evidence="1" type="ORF">D7Y13_20320</name>
</gene>
<proteinExistence type="predicted"/>
<sequence length="249" mass="28277">MALTAAKDHILSKYPMQAVLCRSKEYRKNGISIISGDAGKLDRVYNNNSKIKKYLIENAIETRTPGATAGDDTHAAGYHFNHFTEKAGTPYPNAGHHILPCELFTVKSEEEGKGGVFGEEEFKILRRLKYDINNGENLIFLPAINNSHCGIHQLPCHVGSHPAYTEEVSRDIEQINQLLKKSLEKPCEDWKPPENIPTEFKKHENKYWNWIVVFGESTKGSHINTFRKNLVEELTNKVKSRSLRMGKKT</sequence>
<accession>A0ABX9QHX8</accession>
<organism evidence="1 2">
    <name type="scientific">Corallococcus praedator</name>
    <dbReference type="NCBI Taxonomy" id="2316724"/>
    <lineage>
        <taxon>Bacteria</taxon>
        <taxon>Pseudomonadati</taxon>
        <taxon>Myxococcota</taxon>
        <taxon>Myxococcia</taxon>
        <taxon>Myxococcales</taxon>
        <taxon>Cystobacterineae</taxon>
        <taxon>Myxococcaceae</taxon>
        <taxon>Corallococcus</taxon>
    </lineage>
</organism>
<dbReference type="EMBL" id="RAWI01000152">
    <property type="protein sequence ID" value="RKI06384.1"/>
    <property type="molecule type" value="Genomic_DNA"/>
</dbReference>
<protein>
    <submittedName>
        <fullName evidence="1">Uncharacterized protein</fullName>
    </submittedName>
</protein>
<dbReference type="InterPro" id="IPR032871">
    <property type="entry name" value="AHH_dom_containing"/>
</dbReference>
<name>A0ABX9QHX8_9BACT</name>
<keyword evidence="2" id="KW-1185">Reference proteome</keyword>
<dbReference type="Pfam" id="PF14412">
    <property type="entry name" value="AHH"/>
    <property type="match status" value="1"/>
</dbReference>
<evidence type="ECO:0000313" key="1">
    <source>
        <dbReference type="EMBL" id="RKI06384.1"/>
    </source>
</evidence>
<comment type="caution">
    <text evidence="1">The sequence shown here is derived from an EMBL/GenBank/DDBJ whole genome shotgun (WGS) entry which is preliminary data.</text>
</comment>
<evidence type="ECO:0000313" key="2">
    <source>
        <dbReference type="Proteomes" id="UP000278907"/>
    </source>
</evidence>
<reference evidence="1 2" key="1">
    <citation type="submission" date="2018-09" db="EMBL/GenBank/DDBJ databases">
        <authorList>
            <person name="Livingstone P.G."/>
            <person name="Whitworth D.E."/>
        </authorList>
    </citation>
    <scope>NUCLEOTIDE SEQUENCE [LARGE SCALE GENOMIC DNA]</scope>
    <source>
        <strain evidence="1 2">CA031B</strain>
    </source>
</reference>